<dbReference type="EMBL" id="LAZR01018064">
    <property type="protein sequence ID" value="KKL97855.1"/>
    <property type="molecule type" value="Genomic_DNA"/>
</dbReference>
<protein>
    <recommendedName>
        <fullName evidence="3">Glucose/Sorbosone dehydrogenase domain-containing protein</fullName>
    </recommendedName>
</protein>
<dbReference type="SUPFAM" id="SSF50952">
    <property type="entry name" value="Soluble quinoprotein glucose dehydrogenase"/>
    <property type="match status" value="1"/>
</dbReference>
<comment type="caution">
    <text evidence="2">The sequence shown here is derived from an EMBL/GenBank/DDBJ whole genome shotgun (WGS) entry which is preliminary data.</text>
</comment>
<dbReference type="InterPro" id="IPR001258">
    <property type="entry name" value="NHL_repeat"/>
</dbReference>
<dbReference type="Gene3D" id="2.120.10.30">
    <property type="entry name" value="TolB, C-terminal domain"/>
    <property type="match status" value="1"/>
</dbReference>
<evidence type="ECO:0000256" key="1">
    <source>
        <dbReference type="ARBA" id="ARBA00022737"/>
    </source>
</evidence>
<organism evidence="2">
    <name type="scientific">marine sediment metagenome</name>
    <dbReference type="NCBI Taxonomy" id="412755"/>
    <lineage>
        <taxon>unclassified sequences</taxon>
        <taxon>metagenomes</taxon>
        <taxon>ecological metagenomes</taxon>
    </lineage>
</organism>
<dbReference type="InterPro" id="IPR011042">
    <property type="entry name" value="6-blade_b-propeller_TolB-like"/>
</dbReference>
<dbReference type="Pfam" id="PF01436">
    <property type="entry name" value="NHL"/>
    <property type="match status" value="1"/>
</dbReference>
<dbReference type="AlphaFoldDB" id="A0A0F9IVW7"/>
<reference evidence="2" key="1">
    <citation type="journal article" date="2015" name="Nature">
        <title>Complex archaea that bridge the gap between prokaryotes and eukaryotes.</title>
        <authorList>
            <person name="Spang A."/>
            <person name="Saw J.H."/>
            <person name="Jorgensen S.L."/>
            <person name="Zaremba-Niedzwiedzka K."/>
            <person name="Martijn J."/>
            <person name="Lind A.E."/>
            <person name="van Eijk R."/>
            <person name="Schleper C."/>
            <person name="Guy L."/>
            <person name="Ettema T.J."/>
        </authorList>
    </citation>
    <scope>NUCLEOTIDE SEQUENCE</scope>
</reference>
<evidence type="ECO:0008006" key="3">
    <source>
        <dbReference type="Google" id="ProtNLM"/>
    </source>
</evidence>
<feature type="non-terminal residue" evidence="2">
    <location>
        <position position="1"/>
    </location>
</feature>
<evidence type="ECO:0000313" key="2">
    <source>
        <dbReference type="EMBL" id="KKL97855.1"/>
    </source>
</evidence>
<name>A0A0F9IVW7_9ZZZZ</name>
<sequence>IVEGGHYGWPECAGRDLEMAAGGCRGKLAPVAEMAPHSSTDGLVYYDAGHFPAQYRGSLFAAQYGGDERSQTPAGREIVRIQVAPSQGSVPQSATVTRFAAGFRRPLDVTVDALGTLYVADFESGKIYRIVWLGP</sequence>
<keyword evidence="1" id="KW-0677">Repeat</keyword>
<gene>
    <name evidence="2" type="ORF">LCGC14_1830280</name>
</gene>
<accession>A0A0F9IVW7</accession>
<proteinExistence type="predicted"/>
<dbReference type="InterPro" id="IPR011041">
    <property type="entry name" value="Quinoprot_gluc/sorb_DH_b-prop"/>
</dbReference>